<comment type="subcellular location">
    <subcellularLocation>
        <location evidence="1">Endoplasmic reticulum membrane</location>
        <topology evidence="1">Single-pass membrane protein</topology>
    </subcellularLocation>
</comment>
<dbReference type="AlphaFoldDB" id="A0A8B0SS29"/>
<evidence type="ECO:0000313" key="8">
    <source>
        <dbReference type="Proteomes" id="UP000664466"/>
    </source>
</evidence>
<dbReference type="GO" id="GO:0006488">
    <property type="term" value="P:dolichol-linked oligosaccharide biosynthetic process"/>
    <property type="evidence" value="ECO:0007669"/>
    <property type="project" value="InterPro"/>
</dbReference>
<evidence type="ECO:0008006" key="9">
    <source>
        <dbReference type="Google" id="ProtNLM"/>
    </source>
</evidence>
<keyword evidence="3" id="KW-0256">Endoplasmic reticulum</keyword>
<evidence type="ECO:0000313" key="7">
    <source>
        <dbReference type="EMBL" id="QTX12477.1"/>
    </source>
</evidence>
<dbReference type="Proteomes" id="UP000664466">
    <property type="component" value="Unassembled WGS sequence"/>
</dbReference>
<evidence type="ECO:0000256" key="3">
    <source>
        <dbReference type="ARBA" id="ARBA00022824"/>
    </source>
</evidence>
<dbReference type="EMBL" id="CP072748">
    <property type="protein sequence ID" value="QTX12477.1"/>
    <property type="molecule type" value="Genomic_DNA"/>
</dbReference>
<protein>
    <recommendedName>
        <fullName evidence="9">Oligosaccharide biosynthesis protein Alg14 like protein</fullName>
    </recommendedName>
</protein>
<dbReference type="PANTHER" id="PTHR12154">
    <property type="entry name" value="GLYCOSYL TRANSFERASE-RELATED"/>
    <property type="match status" value="1"/>
</dbReference>
<evidence type="ECO:0000256" key="4">
    <source>
        <dbReference type="ARBA" id="ARBA00022989"/>
    </source>
</evidence>
<evidence type="ECO:0000256" key="2">
    <source>
        <dbReference type="ARBA" id="ARBA00022692"/>
    </source>
</evidence>
<evidence type="ECO:0000313" key="6">
    <source>
        <dbReference type="EMBL" id="MBO0612022.1"/>
    </source>
</evidence>
<organism evidence="7">
    <name type="scientific">Thiothrix fructosivorans</name>
    <dbReference type="NCBI Taxonomy" id="111770"/>
    <lineage>
        <taxon>Bacteria</taxon>
        <taxon>Pseudomonadati</taxon>
        <taxon>Pseudomonadota</taxon>
        <taxon>Gammaproteobacteria</taxon>
        <taxon>Thiotrichales</taxon>
        <taxon>Thiotrichaceae</taxon>
        <taxon>Thiothrix</taxon>
    </lineage>
</organism>
<dbReference type="RefSeq" id="WP_207249735.1">
    <property type="nucleotide sequence ID" value="NZ_JAFMPM010000006.1"/>
</dbReference>
<keyword evidence="4" id="KW-1133">Transmembrane helix</keyword>
<evidence type="ECO:0000256" key="5">
    <source>
        <dbReference type="ARBA" id="ARBA00023136"/>
    </source>
</evidence>
<gene>
    <name evidence="7" type="ORF">J1836_009185</name>
    <name evidence="6" type="ORF">J1836_03640</name>
</gene>
<reference evidence="7" key="2">
    <citation type="submission" date="2021-04" db="EMBL/GenBank/DDBJ databases">
        <title>Complete Genome and methylome analysis of Thiothrix fructosivorans ATCC 49748.</title>
        <authorList>
            <person name="Fomenkov A."/>
            <person name="Sun L."/>
            <person name="Vincze T."/>
            <person name="Grabovich M.Y."/>
            <person name="Roberts R.J."/>
        </authorList>
    </citation>
    <scope>NUCLEOTIDE SEQUENCE</scope>
    <source>
        <strain evidence="7">ATCC 49748</strain>
    </source>
</reference>
<proteinExistence type="predicted"/>
<dbReference type="SUPFAM" id="SSF53756">
    <property type="entry name" value="UDP-Glycosyltransferase/glycogen phosphorylase"/>
    <property type="match status" value="1"/>
</dbReference>
<dbReference type="NCBIfam" id="NF041549">
    <property type="entry name" value="PssD"/>
    <property type="match status" value="1"/>
</dbReference>
<name>A0A8B0SS29_9GAMM</name>
<keyword evidence="2" id="KW-0812">Transmembrane</keyword>
<keyword evidence="5" id="KW-0472">Membrane</keyword>
<sequence length="162" mass="18313">MNNISILLVYGEGGHHDQAMRLMKQMQSLDPNLAFIHVTDTETMKGDGIGNIYTVPPIRHKNESFNPLSFVNAYLKAVALTVKLVRQHKPRAVIGFGPGICIPVFMVCKVLNVKKRIFFEDWCRFTSKSLSGKACSPFSTKFFVQNESLKELYRDAEFAGRL</sequence>
<accession>A0A8B0SS29</accession>
<keyword evidence="8" id="KW-1185">Reference proteome</keyword>
<dbReference type="GO" id="GO:0004577">
    <property type="term" value="F:N-acetylglucosaminyldiphosphodolichol N-acetylglucosaminyltransferase activity"/>
    <property type="evidence" value="ECO:0007669"/>
    <property type="project" value="TreeGrafter"/>
</dbReference>
<reference evidence="6 8" key="1">
    <citation type="submission" date="2021-03" db="EMBL/GenBank/DDBJ databases">
        <title>Draft genome and methylome analysis of Thiotrix fructosivoruns ATCC 49748.</title>
        <authorList>
            <person name="Fomenkov A."/>
            <person name="Grabovich M.Y."/>
            <person name="Roberts R.J."/>
        </authorList>
    </citation>
    <scope>NUCLEOTIDE SEQUENCE [LARGE SCALE GENOMIC DNA]</scope>
    <source>
        <strain evidence="6 8">ATCC 49748</strain>
    </source>
</reference>
<dbReference type="EMBL" id="JAFMPM010000006">
    <property type="protein sequence ID" value="MBO0612022.1"/>
    <property type="molecule type" value="Genomic_DNA"/>
</dbReference>
<dbReference type="Pfam" id="PF08660">
    <property type="entry name" value="Alg14"/>
    <property type="match status" value="1"/>
</dbReference>
<dbReference type="PANTHER" id="PTHR12154:SF4">
    <property type="entry name" value="UDP-N-ACETYLGLUCOSAMINE TRANSFERASE SUBUNIT ALG14 HOMOLOG"/>
    <property type="match status" value="1"/>
</dbReference>
<dbReference type="InterPro" id="IPR013969">
    <property type="entry name" value="Oligosacch_biosynth_Alg14"/>
</dbReference>
<evidence type="ECO:0000256" key="1">
    <source>
        <dbReference type="ARBA" id="ARBA00004389"/>
    </source>
</evidence>
<dbReference type="Gene3D" id="3.40.50.2000">
    <property type="entry name" value="Glycogen Phosphorylase B"/>
    <property type="match status" value="1"/>
</dbReference>